<dbReference type="InterPro" id="IPR042808">
    <property type="entry name" value="CLEC7A"/>
</dbReference>
<dbReference type="RefSeq" id="XP_054858910.1">
    <property type="nucleotide sequence ID" value="XM_055002935.1"/>
</dbReference>
<dbReference type="PANTHER" id="PTHR47218">
    <property type="entry name" value="C-TYPE LECTIN DOMAIN FAMILY 7 MEMBER A"/>
    <property type="match status" value="1"/>
</dbReference>
<evidence type="ECO:0000259" key="5">
    <source>
        <dbReference type="PROSITE" id="PS50041"/>
    </source>
</evidence>
<keyword evidence="2" id="KW-0430">Lectin</keyword>
<organism evidence="6 7">
    <name type="scientific">Eublepharis macularius</name>
    <name type="common">Leopard gecko</name>
    <name type="synonym">Cyrtodactylus macularius</name>
    <dbReference type="NCBI Taxonomy" id="481883"/>
    <lineage>
        <taxon>Eukaryota</taxon>
        <taxon>Metazoa</taxon>
        <taxon>Chordata</taxon>
        <taxon>Craniata</taxon>
        <taxon>Vertebrata</taxon>
        <taxon>Euteleostomi</taxon>
        <taxon>Lepidosauria</taxon>
        <taxon>Squamata</taxon>
        <taxon>Bifurcata</taxon>
        <taxon>Gekkota</taxon>
        <taxon>Eublepharidae</taxon>
        <taxon>Eublepharinae</taxon>
        <taxon>Eublepharis</taxon>
    </lineage>
</organism>
<feature type="domain" description="C-type lectin" evidence="5">
    <location>
        <begin position="127"/>
        <end position="238"/>
    </location>
</feature>
<evidence type="ECO:0000313" key="6">
    <source>
        <dbReference type="Proteomes" id="UP001190640"/>
    </source>
</evidence>
<comment type="subcellular location">
    <subcellularLocation>
        <location evidence="1">Membrane</location>
        <topology evidence="1">Single-pass membrane protein</topology>
    </subcellularLocation>
</comment>
<evidence type="ECO:0000256" key="1">
    <source>
        <dbReference type="ARBA" id="ARBA00004167"/>
    </source>
</evidence>
<dbReference type="InterPro" id="IPR033992">
    <property type="entry name" value="NKR-like_CTLD"/>
</dbReference>
<keyword evidence="7" id="KW-0675">Receptor</keyword>
<keyword evidence="4" id="KW-1133">Transmembrane helix</keyword>
<evidence type="ECO:0000256" key="2">
    <source>
        <dbReference type="ARBA" id="ARBA00022734"/>
    </source>
</evidence>
<name>A0AA97KIB8_EUBMA</name>
<evidence type="ECO:0000256" key="4">
    <source>
        <dbReference type="SAM" id="Phobius"/>
    </source>
</evidence>
<reference evidence="7" key="1">
    <citation type="submission" date="2025-08" db="UniProtKB">
        <authorList>
            <consortium name="RefSeq"/>
        </authorList>
    </citation>
    <scope>IDENTIFICATION</scope>
    <source>
        <tissue evidence="7">Blood</tissue>
    </source>
</reference>
<protein>
    <submittedName>
        <fullName evidence="7">Oxidized low-density lipoprotein receptor 1</fullName>
    </submittedName>
</protein>
<dbReference type="SUPFAM" id="SSF56436">
    <property type="entry name" value="C-type lectin-like"/>
    <property type="match status" value="1"/>
</dbReference>
<dbReference type="GO" id="GO:0071226">
    <property type="term" value="P:cellular response to molecule of fungal origin"/>
    <property type="evidence" value="ECO:0007669"/>
    <property type="project" value="InterPro"/>
</dbReference>
<evidence type="ECO:0000313" key="7">
    <source>
        <dbReference type="RefSeq" id="XP_054858910.1"/>
    </source>
</evidence>
<gene>
    <name evidence="7" type="primary">OLR1</name>
</gene>
<dbReference type="Gene3D" id="3.10.100.10">
    <property type="entry name" value="Mannose-Binding Protein A, subunit A"/>
    <property type="match status" value="1"/>
</dbReference>
<dbReference type="CDD" id="cd03593">
    <property type="entry name" value="CLECT_NK_receptors_like"/>
    <property type="match status" value="1"/>
</dbReference>
<dbReference type="KEGG" id="emc:129345710"/>
<keyword evidence="6" id="KW-1185">Reference proteome</keyword>
<sequence>MAEEVTYADLKFMTLEQTKKQEVKQKANSKASPLVSHQWRLAAVTIGIFCLVLLGTSGALSFKVLQVCQIANRQNENLTQQRQMVENLLTTLNVLQDQNQNLSETVHQLSNNKGHHCIPCPERWLQRGANCYFFSTKWSSWEESKAQCLTLNSRLLKIESKEELAFILESAQAYNSFWIGLFRSKAGGLWLWEDNSTFSSDLFNIPEAGSSNYPTCVSILGGNLIASDCSGYRFCICEKTAAPENLDHRM</sequence>
<dbReference type="Proteomes" id="UP001190640">
    <property type="component" value="Chromosome 18"/>
</dbReference>
<feature type="coiled-coil region" evidence="3">
    <location>
        <begin position="68"/>
        <end position="112"/>
    </location>
</feature>
<feature type="transmembrane region" description="Helical" evidence="4">
    <location>
        <begin position="41"/>
        <end position="65"/>
    </location>
</feature>
<dbReference type="PROSITE" id="PS50041">
    <property type="entry name" value="C_TYPE_LECTIN_2"/>
    <property type="match status" value="1"/>
</dbReference>
<evidence type="ECO:0000256" key="3">
    <source>
        <dbReference type="SAM" id="Coils"/>
    </source>
</evidence>
<dbReference type="PANTHER" id="PTHR47218:SF2">
    <property type="entry name" value="C-TYPE LECTIN DOMAIN-CONTAINING PROTEIN"/>
    <property type="match status" value="1"/>
</dbReference>
<keyword evidence="4" id="KW-0812">Transmembrane</keyword>
<dbReference type="InterPro" id="IPR001304">
    <property type="entry name" value="C-type_lectin-like"/>
</dbReference>
<dbReference type="InterPro" id="IPR016186">
    <property type="entry name" value="C-type_lectin-like/link_sf"/>
</dbReference>
<keyword evidence="7" id="KW-0449">Lipoprotein</keyword>
<dbReference type="GO" id="GO:0016020">
    <property type="term" value="C:membrane"/>
    <property type="evidence" value="ECO:0007669"/>
    <property type="project" value="UniProtKB-SubCell"/>
</dbReference>
<keyword evidence="4" id="KW-0472">Membrane</keyword>
<dbReference type="CTD" id="4973"/>
<dbReference type="InterPro" id="IPR016187">
    <property type="entry name" value="CTDL_fold"/>
</dbReference>
<keyword evidence="3" id="KW-0175">Coiled coil</keyword>
<proteinExistence type="predicted"/>
<accession>A0AA97KIB8</accession>
<dbReference type="Pfam" id="PF00059">
    <property type="entry name" value="Lectin_C"/>
    <property type="match status" value="1"/>
</dbReference>
<dbReference type="SMART" id="SM00034">
    <property type="entry name" value="CLECT"/>
    <property type="match status" value="1"/>
</dbReference>
<dbReference type="GO" id="GO:0001872">
    <property type="term" value="F:(1-&gt;3)-beta-D-glucan binding"/>
    <property type="evidence" value="ECO:0007669"/>
    <property type="project" value="InterPro"/>
</dbReference>
<dbReference type="AlphaFoldDB" id="A0AA97KIB8"/>
<dbReference type="GeneID" id="129345710"/>